<dbReference type="Pfam" id="PF03972">
    <property type="entry name" value="MmgE_PrpD_N"/>
    <property type="match status" value="1"/>
</dbReference>
<dbReference type="Gene3D" id="3.30.1330.120">
    <property type="entry name" value="2-methylcitrate dehydratase PrpD"/>
    <property type="match status" value="1"/>
</dbReference>
<dbReference type="EMBL" id="LVHI01000040">
    <property type="protein sequence ID" value="OAK51291.1"/>
    <property type="molecule type" value="Genomic_DNA"/>
</dbReference>
<proteinExistence type="inferred from homology"/>
<comment type="caution">
    <text evidence="4">The sequence shown here is derived from an EMBL/GenBank/DDBJ whole genome shotgun (WGS) entry which is preliminary data.</text>
</comment>
<dbReference type="GO" id="GO:0016829">
    <property type="term" value="F:lyase activity"/>
    <property type="evidence" value="ECO:0007669"/>
    <property type="project" value="InterPro"/>
</dbReference>
<gene>
    <name evidence="4" type="ORF">A3K89_13175</name>
</gene>
<dbReference type="Gene3D" id="1.10.4100.10">
    <property type="entry name" value="2-methylcitrate dehydratase PrpD"/>
    <property type="match status" value="1"/>
</dbReference>
<feature type="domain" description="MmgE/PrpD C-terminal" evidence="3">
    <location>
        <begin position="256"/>
        <end position="429"/>
    </location>
</feature>
<evidence type="ECO:0000313" key="4">
    <source>
        <dbReference type="EMBL" id="OAK51291.1"/>
    </source>
</evidence>
<dbReference type="Proteomes" id="UP000077519">
    <property type="component" value="Unassembled WGS sequence"/>
</dbReference>
<name>A0A177Y735_9NOCA</name>
<dbReference type="PANTHER" id="PTHR16943:SF8">
    <property type="entry name" value="2-METHYLCITRATE DEHYDRATASE"/>
    <property type="match status" value="1"/>
</dbReference>
<dbReference type="InterPro" id="IPR005656">
    <property type="entry name" value="MmgE_PrpD"/>
</dbReference>
<reference evidence="4 5" key="1">
    <citation type="submission" date="2016-03" db="EMBL/GenBank/DDBJ databases">
        <title>Genome sequence of Rhodococcus kyotonensis KB10.</title>
        <authorList>
            <person name="Jeong H."/>
            <person name="Hong C.E."/>
            <person name="Jo S.H."/>
            <person name="Park J.M."/>
        </authorList>
    </citation>
    <scope>NUCLEOTIDE SEQUENCE [LARGE SCALE GENOMIC DNA]</scope>
    <source>
        <strain evidence="4 5">KB10</strain>
    </source>
</reference>
<dbReference type="InterPro" id="IPR042183">
    <property type="entry name" value="MmgE/PrpD_sf_1"/>
</dbReference>
<evidence type="ECO:0000256" key="1">
    <source>
        <dbReference type="ARBA" id="ARBA00006174"/>
    </source>
</evidence>
<evidence type="ECO:0000259" key="2">
    <source>
        <dbReference type="Pfam" id="PF03972"/>
    </source>
</evidence>
<dbReference type="SUPFAM" id="SSF103378">
    <property type="entry name" value="2-methylcitrate dehydratase PrpD"/>
    <property type="match status" value="1"/>
</dbReference>
<dbReference type="PANTHER" id="PTHR16943">
    <property type="entry name" value="2-METHYLCITRATE DEHYDRATASE-RELATED"/>
    <property type="match status" value="1"/>
</dbReference>
<keyword evidence="5" id="KW-1185">Reference proteome</keyword>
<accession>A0A177Y735</accession>
<dbReference type="InterPro" id="IPR042188">
    <property type="entry name" value="MmgE/PrpD_sf_2"/>
</dbReference>
<evidence type="ECO:0000313" key="5">
    <source>
        <dbReference type="Proteomes" id="UP000077519"/>
    </source>
</evidence>
<organism evidence="4 5">
    <name type="scientific">Rhodococcoides kyotonense</name>
    <dbReference type="NCBI Taxonomy" id="398843"/>
    <lineage>
        <taxon>Bacteria</taxon>
        <taxon>Bacillati</taxon>
        <taxon>Actinomycetota</taxon>
        <taxon>Actinomycetes</taxon>
        <taxon>Mycobacteriales</taxon>
        <taxon>Nocardiaceae</taxon>
        <taxon>Rhodococcoides</taxon>
    </lineage>
</organism>
<sequence length="449" mass="46268">MPADVVASVGMRILDTLGIAIAATELDTSRAAIAWAAEQGGAATAYAVGVEEALPAPLAAFVNGVLAHSLDFDDTHLPSILHPSASVVPAALAAAQQHGADGRALVRGIAIGLEVCVRLGMAGFDPETKNSVFFEHGQHATSICGAMGGAVAAAVIGGASEGRIVDALGITASMASGIIEANRTGGTVKRLHCGWAAHSAVSAAGLARHGITGPPTVLEGRFGFYQAWLHDAPRASEIVDGLGAQWAVPGIFFKPYPANHFTHAAVDAGAALRERGITADDIDKLVLGVPAANLRTIGEPIEVKRAPETGYMAQFSGPYAVAVGLFGGGGLGAALEDYSDDLARSTDRRALMAKVDVVPDERCDAIFPHQFPAVLTATLTDGSTVVEEVLTTRGGPERPLSFDEVTAKFRANAGALLTDDRVDELAERCHAVATLSDVGKLLAPLTKLR</sequence>
<dbReference type="InterPro" id="IPR036148">
    <property type="entry name" value="MmgE/PrpD_sf"/>
</dbReference>
<evidence type="ECO:0000259" key="3">
    <source>
        <dbReference type="Pfam" id="PF19305"/>
    </source>
</evidence>
<dbReference type="AlphaFoldDB" id="A0A177Y735"/>
<feature type="domain" description="MmgE/PrpD N-terminal" evidence="2">
    <location>
        <begin position="2"/>
        <end position="231"/>
    </location>
</feature>
<dbReference type="InterPro" id="IPR045336">
    <property type="entry name" value="MmgE_PrpD_N"/>
</dbReference>
<dbReference type="InterPro" id="IPR045337">
    <property type="entry name" value="MmgE_PrpD_C"/>
</dbReference>
<protein>
    <submittedName>
        <fullName evidence="4">2-methylcitrate dehydratase</fullName>
    </submittedName>
</protein>
<comment type="similarity">
    <text evidence="1">Belongs to the PrpD family.</text>
</comment>
<dbReference type="Pfam" id="PF19305">
    <property type="entry name" value="MmgE_PrpD_C"/>
    <property type="match status" value="1"/>
</dbReference>